<accession>P74340</accession>
<comment type="similarity">
    <text evidence="2">Belongs to the glycosyl hydrolase 3 family.</text>
</comment>
<dbReference type="InterPro" id="IPR041518">
    <property type="entry name" value="Bac_GH3_C"/>
</dbReference>
<evidence type="ECO:0000256" key="1">
    <source>
        <dbReference type="ARBA" id="ARBA00001231"/>
    </source>
</evidence>
<name>P74340_SYNY3</name>
<keyword evidence="4" id="KW-0378">Hydrolase</keyword>
<proteinExistence type="inferred from homology"/>
<dbReference type="EC" id="3.2.1.52" evidence="3"/>
<dbReference type="InParanoid" id="P74340"/>
<keyword evidence="5" id="KW-0326">Glycosidase</keyword>
<sequence>MAAINPGNWTLREKIGQLIVVRASGFLFDHQIRYPAWEAPNQTLQNWLANLNLGGVILLGGSGAELALRTAQLQSWAPTPLLLAADIEEGVGQRFSGATWFPPPMALGSIAEQDLDLAQQYAKQMGEVIAQEALAVGLNWILAPIADVNNNPNNPVINVRAFGETPEIVGTLVREFITGTQQFPVLNSAKHFPGHGDTSTDSHLHLPVIPHPIDRLETLELLPFQQAIAQGVDSVMTAHILVPAWDDSNPATLSPAILTGQLRQKLGFDGIIVTDALIMGGITDIASPREVAVRALEAGVDILLMPPDPVTVIAAIAEAVESGRLTEERIEQSLQRVLTAKEKLAPAPDPNNFTINLQTGPGRKLVDQILTAALQSEGDLPIANLGDQPGKNLVIVDDLLTADFLDRACPALTLPVKGGYTVKILTPELLEHYPLGQNPFLLQVFIRGNPFRGTAGLTSATQALYRQCLTHPSLQGLIVYGSPYVLDWFQTQMAELCPHLPWAFSHGQMPQAQAIAIGRLFGWQDLSDQSIKDRTFTT</sequence>
<evidence type="ECO:0000256" key="5">
    <source>
        <dbReference type="ARBA" id="ARBA00023295"/>
    </source>
</evidence>
<dbReference type="FunCoup" id="P74340">
    <property type="interactions" value="123"/>
</dbReference>
<dbReference type="GO" id="GO:0016231">
    <property type="term" value="F:beta-N-acetylglucosaminidase activity"/>
    <property type="evidence" value="ECO:0000318"/>
    <property type="project" value="GO_Central"/>
</dbReference>
<organism evidence="8 9">
    <name type="scientific">Synechocystis sp. (strain ATCC 27184 / PCC 6803 / Kazusa)</name>
    <dbReference type="NCBI Taxonomy" id="1111708"/>
    <lineage>
        <taxon>Bacteria</taxon>
        <taxon>Bacillati</taxon>
        <taxon>Cyanobacteriota</taxon>
        <taxon>Cyanophyceae</taxon>
        <taxon>Synechococcales</taxon>
        <taxon>Merismopediaceae</taxon>
        <taxon>Synechocystis</taxon>
    </lineage>
</organism>
<comment type="catalytic activity">
    <reaction evidence="1">
        <text>Hydrolysis of terminal non-reducing N-acetyl-D-hexosamine residues in N-acetyl-beta-D-hexosaminides.</text>
        <dbReference type="EC" id="3.2.1.52"/>
    </reaction>
</comment>
<evidence type="ECO:0000256" key="4">
    <source>
        <dbReference type="ARBA" id="ARBA00022801"/>
    </source>
</evidence>
<keyword evidence="9" id="KW-1185">Reference proteome</keyword>
<dbReference type="PIR" id="S76175">
    <property type="entry name" value="S76175"/>
</dbReference>
<evidence type="ECO:0000256" key="2">
    <source>
        <dbReference type="ARBA" id="ARBA00005336"/>
    </source>
</evidence>
<dbReference type="FunFam" id="3.20.20.300:FF:000021">
    <property type="entry name" value="Beta-glucosidase"/>
    <property type="match status" value="1"/>
</dbReference>
<dbReference type="Pfam" id="PF18034">
    <property type="entry name" value="Bac_GH3_C"/>
    <property type="match status" value="1"/>
</dbReference>
<reference evidence="8 9" key="2">
    <citation type="journal article" date="1996" name="DNA Res.">
        <title>Sequence analysis of the genome of the unicellular cyanobacterium Synechocystis sp. strain PCC6803. II. Sequence determination of the entire genome and assignment of potential protein-coding regions.</title>
        <authorList>
            <person name="Kaneko T."/>
            <person name="Sato S."/>
            <person name="Kotani H."/>
            <person name="Tanaka A."/>
            <person name="Asamizu E."/>
            <person name="Nakamura Y."/>
            <person name="Miyajima N."/>
            <person name="Hirosawa M."/>
            <person name="Sugiura M."/>
            <person name="Sasamoto S."/>
            <person name="Kimura T."/>
            <person name="Hosouchi T."/>
            <person name="Matsuno A."/>
            <person name="Muraki A."/>
            <person name="Nakazaki N."/>
            <person name="Naruo K."/>
            <person name="Okumura S."/>
            <person name="Shimpo S."/>
            <person name="Takeuchi C."/>
            <person name="Wada T."/>
            <person name="Watanabe A."/>
            <person name="Yamada M."/>
            <person name="Yasuda M."/>
            <person name="Tabata S."/>
        </authorList>
    </citation>
    <scope>NUCLEOTIDE SEQUENCE [LARGE SCALE GENOMIC DNA]</scope>
    <source>
        <strain evidence="9">ATCC 27184 / PCC 6803 / Kazusa</strain>
    </source>
</reference>
<evidence type="ECO:0000259" key="6">
    <source>
        <dbReference type="Pfam" id="PF00933"/>
    </source>
</evidence>
<dbReference type="GO" id="GO:0005829">
    <property type="term" value="C:cytosol"/>
    <property type="evidence" value="ECO:0000318"/>
    <property type="project" value="GO_Central"/>
</dbReference>
<evidence type="ECO:0000259" key="7">
    <source>
        <dbReference type="Pfam" id="PF18034"/>
    </source>
</evidence>
<dbReference type="Gene3D" id="3.40.50.10870">
    <property type="entry name" value="Glycosyl hydrolase family 3"/>
    <property type="match status" value="1"/>
</dbReference>
<dbReference type="PANTHER" id="PTHR30480">
    <property type="entry name" value="BETA-HEXOSAMINIDASE-RELATED"/>
    <property type="match status" value="1"/>
</dbReference>
<dbReference type="eggNOG" id="COG1472">
    <property type="taxonomic scope" value="Bacteria"/>
</dbReference>
<dbReference type="CAZy" id="GH3">
    <property type="family name" value="Glycoside Hydrolase Family 3"/>
</dbReference>
<dbReference type="PANTHER" id="PTHR30480:SF13">
    <property type="entry name" value="BETA-HEXOSAMINIDASE"/>
    <property type="match status" value="1"/>
</dbReference>
<gene>
    <name evidence="8" type="primary">bgl</name>
</gene>
<dbReference type="AlphaFoldDB" id="P74340"/>
<dbReference type="GO" id="GO:0009254">
    <property type="term" value="P:peptidoglycan turnover"/>
    <property type="evidence" value="ECO:0000318"/>
    <property type="project" value="GO_Central"/>
</dbReference>
<protein>
    <recommendedName>
        <fullName evidence="3">beta-N-acetylhexosaminidase</fullName>
        <ecNumber evidence="3">3.2.1.52</ecNumber>
    </recommendedName>
</protein>
<feature type="domain" description="Glycoside hydrolase family 3 N-terminal" evidence="6">
    <location>
        <begin position="10"/>
        <end position="339"/>
    </location>
</feature>
<dbReference type="KEGG" id="syn:sll1538"/>
<evidence type="ECO:0000313" key="9">
    <source>
        <dbReference type="Proteomes" id="UP000001425"/>
    </source>
</evidence>
<dbReference type="InterPro" id="IPR001764">
    <property type="entry name" value="Glyco_hydro_3_N"/>
</dbReference>
<dbReference type="InterPro" id="IPR036962">
    <property type="entry name" value="Glyco_hydro_3_N_sf"/>
</dbReference>
<dbReference type="Pfam" id="PF00933">
    <property type="entry name" value="Glyco_hydro_3"/>
    <property type="match status" value="1"/>
</dbReference>
<feature type="domain" description="Bacterial Glycosyl hydrolase family 3 C-terminal" evidence="7">
    <location>
        <begin position="390"/>
        <end position="522"/>
    </location>
</feature>
<dbReference type="Proteomes" id="UP000001425">
    <property type="component" value="Chromosome"/>
</dbReference>
<dbReference type="InterPro" id="IPR017853">
    <property type="entry name" value="GH"/>
</dbReference>
<dbReference type="SUPFAM" id="SSF51445">
    <property type="entry name" value="(Trans)glycosidases"/>
    <property type="match status" value="1"/>
</dbReference>
<dbReference type="STRING" id="1148.gene:10499310"/>
<evidence type="ECO:0000313" key="8">
    <source>
        <dbReference type="EMBL" id="BAA18434.1"/>
    </source>
</evidence>
<dbReference type="PaxDb" id="1148-1653521"/>
<dbReference type="GO" id="GO:0005975">
    <property type="term" value="P:carbohydrate metabolic process"/>
    <property type="evidence" value="ECO:0007669"/>
    <property type="project" value="InterPro"/>
</dbReference>
<dbReference type="EnsemblBacteria" id="BAA18434">
    <property type="protein sequence ID" value="BAA18434"/>
    <property type="gene ID" value="BAA18434"/>
</dbReference>
<dbReference type="InterPro" id="IPR050226">
    <property type="entry name" value="NagZ_Beta-hexosaminidase"/>
</dbReference>
<dbReference type="IntAct" id="P74340">
    <property type="interactions" value="1"/>
</dbReference>
<dbReference type="PhylomeDB" id="P74340"/>
<dbReference type="Gene3D" id="3.20.20.300">
    <property type="entry name" value="Glycoside hydrolase, family 3, N-terminal domain"/>
    <property type="match status" value="1"/>
</dbReference>
<reference evidence="8 9" key="1">
    <citation type="journal article" date="1995" name="DNA Res.">
        <title>Sequence analysis of the genome of the unicellular cyanobacterium Synechocystis sp. strain PCC6803. I. Sequence features in the 1 Mb region from map positions 64% to 92% of the genome.</title>
        <authorList>
            <person name="Kaneko T."/>
            <person name="Tanaka A."/>
            <person name="Sato S."/>
            <person name="Kotani H."/>
            <person name="Sazuka T."/>
            <person name="Miyajima N."/>
            <person name="Sugiura M."/>
            <person name="Tabata S."/>
        </authorList>
    </citation>
    <scope>NUCLEOTIDE SEQUENCE [LARGE SCALE GENOMIC DNA]</scope>
    <source>
        <strain evidence="9">ATCC 27184 / PCC 6803 / Kazusa</strain>
    </source>
</reference>
<dbReference type="EMBL" id="BA000022">
    <property type="protein sequence ID" value="BAA18434.1"/>
    <property type="molecule type" value="Genomic_DNA"/>
</dbReference>
<evidence type="ECO:0000256" key="3">
    <source>
        <dbReference type="ARBA" id="ARBA00012663"/>
    </source>
</evidence>